<evidence type="ECO:0000259" key="1">
    <source>
        <dbReference type="Pfam" id="PF07833"/>
    </source>
</evidence>
<accession>A0AAX3LWA1</accession>
<dbReference type="SUPFAM" id="SSF50978">
    <property type="entry name" value="WD40 repeat-like"/>
    <property type="match status" value="1"/>
</dbReference>
<reference evidence="2 3" key="1">
    <citation type="submission" date="2023-02" db="EMBL/GenBank/DDBJ databases">
        <title>Genome sequence of Paenibacillus kyungheensis KACC 18744.</title>
        <authorList>
            <person name="Kim S."/>
            <person name="Heo J."/>
            <person name="Kwon S.-W."/>
        </authorList>
    </citation>
    <scope>NUCLEOTIDE SEQUENCE [LARGE SCALE GENOMIC DNA]</scope>
    <source>
        <strain evidence="2 3">KACC 18744</strain>
    </source>
</reference>
<dbReference type="RefSeq" id="WP_273612534.1">
    <property type="nucleotide sequence ID" value="NZ_CP117416.1"/>
</dbReference>
<dbReference type="EMBL" id="CP117416">
    <property type="protein sequence ID" value="WCT53978.1"/>
    <property type="molecule type" value="Genomic_DNA"/>
</dbReference>
<dbReference type="InterPro" id="IPR036582">
    <property type="entry name" value="Mao_N_sf"/>
</dbReference>
<sequence length="664" mass="72594">MLEKKISLAKWVISSTLVVGISLGSNAPLFPPILKVSAAETNHSNLQIVSVIDKDHYLLSDGSMWAMSMKGPWHSEYQFEGISVGSNHQYYGWTTSGQAMGWDGITQQIEVIAGMNNVAQISGNGIVLHKDGKVDMIGSGKPDTLPNSVKLLDAFNDSYAILKQSGDILYYNNYQNGLGRKIGSYPDAVSIKQDEIAIAVLRSDGSVTLLDLLSGDAPQVIANDATSIEWQGSKRSLLVVKKDGSVWSYSRSNGFAPQQISELANIAKVVYSPNGIYAQTKNGDWVEDANKTVTPLQAPSISELKLILSKTNASIGDKINAQIQEVYSNGSINTRPASANELSVAPSPIAEILSDGTIKVKAIGNATITLTTDTLTAQSPLNGTTEEALTGAVMIDGSVYLPLQTVFKAMGSTILVDGNQFKVNWGTTSIVLNKNSAVAQVNNQAVKMKGKVQTSGNQTVFPATLLSSISRDAKVNWDTKYQQALIQVNGSTITIQSDKTLKLIKQEEIGNLTRLLGKSYWVNYYHKAGERFSKVTIKDINAEKDVYNRTRFVIQFGDRKGKEYLSDRLTGAEITSLLSDTEQFFNYDIRSKYNWSQATWNRIINAEVVEGMTSRQVLLSWGNPDKKTVTKDNGHTIEIWSYIGENYLNMLGIGDGVVYEIFSI</sequence>
<dbReference type="AlphaFoldDB" id="A0AAX3LWA1"/>
<dbReference type="KEGG" id="pka:PQ456_12235"/>
<evidence type="ECO:0000313" key="2">
    <source>
        <dbReference type="EMBL" id="WCT53978.1"/>
    </source>
</evidence>
<dbReference type="Pfam" id="PF07833">
    <property type="entry name" value="Cu_amine_oxidN1"/>
    <property type="match status" value="1"/>
</dbReference>
<dbReference type="SUPFAM" id="SSF55383">
    <property type="entry name" value="Copper amine oxidase, domain N"/>
    <property type="match status" value="1"/>
</dbReference>
<protein>
    <submittedName>
        <fullName evidence="2">Stalk domain-containing protein</fullName>
    </submittedName>
</protein>
<dbReference type="InterPro" id="IPR012854">
    <property type="entry name" value="Cu_amine_oxidase-like_N"/>
</dbReference>
<keyword evidence="3" id="KW-1185">Reference proteome</keyword>
<evidence type="ECO:0000313" key="3">
    <source>
        <dbReference type="Proteomes" id="UP001220509"/>
    </source>
</evidence>
<gene>
    <name evidence="2" type="ORF">PQ456_12235</name>
</gene>
<proteinExistence type="predicted"/>
<name>A0AAX3LWA1_9BACL</name>
<feature type="domain" description="Copper amine oxidase-like N-terminal" evidence="1">
    <location>
        <begin position="382"/>
        <end position="484"/>
    </location>
</feature>
<organism evidence="2 3">
    <name type="scientific">Paenibacillus kyungheensis</name>
    <dbReference type="NCBI Taxonomy" id="1452732"/>
    <lineage>
        <taxon>Bacteria</taxon>
        <taxon>Bacillati</taxon>
        <taxon>Bacillota</taxon>
        <taxon>Bacilli</taxon>
        <taxon>Bacillales</taxon>
        <taxon>Paenibacillaceae</taxon>
        <taxon>Paenibacillus</taxon>
    </lineage>
</organism>
<dbReference type="InterPro" id="IPR036322">
    <property type="entry name" value="WD40_repeat_dom_sf"/>
</dbReference>
<dbReference type="Proteomes" id="UP001220509">
    <property type="component" value="Chromosome"/>
</dbReference>